<organism evidence="2 3">
    <name type="scientific">Perkinsus chesapeaki</name>
    <name type="common">Clam parasite</name>
    <name type="synonym">Perkinsus andrewsi</name>
    <dbReference type="NCBI Taxonomy" id="330153"/>
    <lineage>
        <taxon>Eukaryota</taxon>
        <taxon>Sar</taxon>
        <taxon>Alveolata</taxon>
        <taxon>Perkinsozoa</taxon>
        <taxon>Perkinsea</taxon>
        <taxon>Perkinsida</taxon>
        <taxon>Perkinsidae</taxon>
        <taxon>Perkinsus</taxon>
    </lineage>
</organism>
<feature type="compositionally biased region" description="Low complexity" evidence="1">
    <location>
        <begin position="132"/>
        <end position="144"/>
    </location>
</feature>
<gene>
    <name evidence="2" type="ORF">FOL47_000396</name>
</gene>
<evidence type="ECO:0000313" key="2">
    <source>
        <dbReference type="EMBL" id="KAF4672561.1"/>
    </source>
</evidence>
<proteinExistence type="predicted"/>
<dbReference type="Proteomes" id="UP000591131">
    <property type="component" value="Unassembled WGS sequence"/>
</dbReference>
<dbReference type="EMBL" id="JAAPAO010000106">
    <property type="protein sequence ID" value="KAF4672561.1"/>
    <property type="molecule type" value="Genomic_DNA"/>
</dbReference>
<dbReference type="SUPFAM" id="SSF55729">
    <property type="entry name" value="Acyl-CoA N-acyltransferases (Nat)"/>
    <property type="match status" value="1"/>
</dbReference>
<evidence type="ECO:0000313" key="3">
    <source>
        <dbReference type="Proteomes" id="UP000591131"/>
    </source>
</evidence>
<reference evidence="2 3" key="1">
    <citation type="submission" date="2020-04" db="EMBL/GenBank/DDBJ databases">
        <title>Perkinsus chesapeaki whole genome sequence.</title>
        <authorList>
            <person name="Bogema D.R."/>
        </authorList>
    </citation>
    <scope>NUCLEOTIDE SEQUENCE [LARGE SCALE GENOMIC DNA]</scope>
    <source>
        <strain evidence="2">ATCC PRA-425</strain>
    </source>
</reference>
<name>A0A7J6MNL5_PERCH</name>
<dbReference type="OrthoDB" id="447870at2759"/>
<feature type="compositionally biased region" description="Basic and acidic residues" evidence="1">
    <location>
        <begin position="104"/>
        <end position="116"/>
    </location>
</feature>
<evidence type="ECO:0000256" key="1">
    <source>
        <dbReference type="SAM" id="MobiDB-lite"/>
    </source>
</evidence>
<keyword evidence="3" id="KW-1185">Reference proteome</keyword>
<feature type="region of interest" description="Disordered" evidence="1">
    <location>
        <begin position="99"/>
        <end position="183"/>
    </location>
</feature>
<accession>A0A7J6MNL5</accession>
<dbReference type="AlphaFoldDB" id="A0A7J6MNL5"/>
<feature type="region of interest" description="Disordered" evidence="1">
    <location>
        <begin position="1"/>
        <end position="22"/>
    </location>
</feature>
<dbReference type="InterPro" id="IPR016181">
    <property type="entry name" value="Acyl_CoA_acyltransferase"/>
</dbReference>
<comment type="caution">
    <text evidence="2">The sequence shown here is derived from an EMBL/GenBank/DDBJ whole genome shotgun (WGS) entry which is preliminary data.</text>
</comment>
<sequence>MIEGANRPPADKEPAELGRPSLDEPIAVTQPLQPSDVALPTMALTVGDPDNIMSAGGGSCAATIASLSDFPPELKINGKEELLPRPQAYQDTAWMKFAANNDQEQDKTERVPRTSDSEEDDEDYEPTAPVRDSSSSSEGSSAEDSVNHQNTPLTRSEKRRRKAGYKKQTSPPKRRGHDAPRPRLSLVDQGIIIDSFNTELGDIYAVEVKPAAKTPRYIRWFDRKSSDPDLAGPAIAEMKRAEMPLHRKIFFLLEQRLPDRELPQAPLDLLAAAFGRAKLGDLESDAVIAWIATQDPAKMTHRVCAAAVIGCGGRRSPGHSPNFIIRLFTTSRDVSFGRRKVRVRGNGWGKLLLQEIEHHLVAARNCPYLLVESVAEAWGFWSHLGFELKSSRTTATSSSDTEGCEFDTMRIGVYAQTLIGAKPVRSFRRV</sequence>
<protein>
    <submittedName>
        <fullName evidence="2">Uncharacterized protein</fullName>
    </submittedName>
</protein>